<dbReference type="EMBL" id="BARV01008506">
    <property type="protein sequence ID" value="GAI04527.1"/>
    <property type="molecule type" value="Genomic_DNA"/>
</dbReference>
<organism evidence="1">
    <name type="scientific">marine sediment metagenome</name>
    <dbReference type="NCBI Taxonomy" id="412755"/>
    <lineage>
        <taxon>unclassified sequences</taxon>
        <taxon>metagenomes</taxon>
        <taxon>ecological metagenomes</taxon>
    </lineage>
</organism>
<gene>
    <name evidence="1" type="ORF">S06H3_17082</name>
</gene>
<proteinExistence type="predicted"/>
<dbReference type="InterPro" id="IPR019587">
    <property type="entry name" value="Polyketide_cyclase/dehydratase"/>
</dbReference>
<evidence type="ECO:0008006" key="2">
    <source>
        <dbReference type="Google" id="ProtNLM"/>
    </source>
</evidence>
<protein>
    <recommendedName>
        <fullName evidence="2">Coenzyme Q-binding protein COQ10 START domain-containing protein</fullName>
    </recommendedName>
</protein>
<dbReference type="SUPFAM" id="SSF55961">
    <property type="entry name" value="Bet v1-like"/>
    <property type="match status" value="1"/>
</dbReference>
<reference evidence="1" key="1">
    <citation type="journal article" date="2014" name="Front. Microbiol.">
        <title>High frequency of phylogenetically diverse reductive dehalogenase-homologous genes in deep subseafloor sedimentary metagenomes.</title>
        <authorList>
            <person name="Kawai M."/>
            <person name="Futagami T."/>
            <person name="Toyoda A."/>
            <person name="Takaki Y."/>
            <person name="Nishi S."/>
            <person name="Hori S."/>
            <person name="Arai W."/>
            <person name="Tsubouchi T."/>
            <person name="Morono Y."/>
            <person name="Uchiyama I."/>
            <person name="Ito T."/>
            <person name="Fujiyama A."/>
            <person name="Inagaki F."/>
            <person name="Takami H."/>
        </authorList>
    </citation>
    <scope>NUCLEOTIDE SEQUENCE</scope>
    <source>
        <strain evidence="1">Expedition CK06-06</strain>
    </source>
</reference>
<sequence>MTRIEDSTDINLAPEKVSGYLWNANNLPNYLPISDIEMLEETKEVVRFRHKIRAAGITMKVVCEMRQPELNRRIAFKTVEGMRVEGTWLLEPTKKGTKLTTVIEYTPPGWIFGPILDKLKIEKEMRRICTEGLQKLKKTLEWKIARSIKG</sequence>
<dbReference type="InterPro" id="IPR023393">
    <property type="entry name" value="START-like_dom_sf"/>
</dbReference>
<dbReference type="Gene3D" id="3.30.530.20">
    <property type="match status" value="1"/>
</dbReference>
<dbReference type="AlphaFoldDB" id="X1KC02"/>
<comment type="caution">
    <text evidence="1">The sequence shown here is derived from an EMBL/GenBank/DDBJ whole genome shotgun (WGS) entry which is preliminary data.</text>
</comment>
<accession>X1KC02</accession>
<name>X1KC02_9ZZZZ</name>
<dbReference type="CDD" id="cd07812">
    <property type="entry name" value="SRPBCC"/>
    <property type="match status" value="1"/>
</dbReference>
<evidence type="ECO:0000313" key="1">
    <source>
        <dbReference type="EMBL" id="GAI04527.1"/>
    </source>
</evidence>
<dbReference type="Pfam" id="PF10604">
    <property type="entry name" value="Polyketide_cyc2"/>
    <property type="match status" value="1"/>
</dbReference>